<dbReference type="GO" id="GO:0004642">
    <property type="term" value="F:phosphoribosylformylglycinamidine synthase activity"/>
    <property type="evidence" value="ECO:0007669"/>
    <property type="project" value="UniProtKB-UniRule"/>
</dbReference>
<comment type="catalytic activity">
    <reaction evidence="8">
        <text>N(2)-formyl-N(1)-(5-phospho-beta-D-ribosyl)glycinamide + L-glutamine + ATP + H2O = 2-formamido-N(1)-(5-O-phospho-beta-D-ribosyl)acetamidine + L-glutamate + ADP + phosphate + H(+)</text>
        <dbReference type="Rhea" id="RHEA:17129"/>
        <dbReference type="ChEBI" id="CHEBI:15377"/>
        <dbReference type="ChEBI" id="CHEBI:15378"/>
        <dbReference type="ChEBI" id="CHEBI:29985"/>
        <dbReference type="ChEBI" id="CHEBI:30616"/>
        <dbReference type="ChEBI" id="CHEBI:43474"/>
        <dbReference type="ChEBI" id="CHEBI:58359"/>
        <dbReference type="ChEBI" id="CHEBI:147286"/>
        <dbReference type="ChEBI" id="CHEBI:147287"/>
        <dbReference type="ChEBI" id="CHEBI:456216"/>
        <dbReference type="EC" id="6.3.5.3"/>
    </reaction>
</comment>
<evidence type="ECO:0000256" key="3">
    <source>
        <dbReference type="ARBA" id="ARBA00022741"/>
    </source>
</evidence>
<comment type="caution">
    <text evidence="9">The sequence shown here is derived from an EMBL/GenBank/DDBJ whole genome shotgun (WGS) entry which is preliminary data.</text>
</comment>
<keyword evidence="4 8" id="KW-0658">Purine biosynthesis</keyword>
<keyword evidence="6 8" id="KW-0067">ATP-binding</keyword>
<dbReference type="Proteomes" id="UP000318093">
    <property type="component" value="Unassembled WGS sequence"/>
</dbReference>
<dbReference type="PANTHER" id="PTHR47552">
    <property type="entry name" value="PHOSPHORIBOSYLFORMYLGLYCINAMIDINE SYNTHASE SUBUNIT PURQ"/>
    <property type="match status" value="1"/>
</dbReference>
<accession>A0A537J3D7</accession>
<dbReference type="InterPro" id="IPR010075">
    <property type="entry name" value="PRibForGlyAmidine_synth_PurQ"/>
</dbReference>
<comment type="subcellular location">
    <subcellularLocation>
        <location evidence="8">Cytoplasm</location>
    </subcellularLocation>
</comment>
<dbReference type="EMBL" id="VBAN01000452">
    <property type="protein sequence ID" value="TMI78081.1"/>
    <property type="molecule type" value="Genomic_DNA"/>
</dbReference>
<dbReference type="UniPathway" id="UPA00074">
    <property type="reaction ID" value="UER00128"/>
</dbReference>
<dbReference type="PANTHER" id="PTHR47552:SF1">
    <property type="entry name" value="PHOSPHORIBOSYLFORMYLGLYCINAMIDINE SYNTHASE SUBUNIT PURQ"/>
    <property type="match status" value="1"/>
</dbReference>
<dbReference type="PIRSF" id="PIRSF001586">
    <property type="entry name" value="FGAM_synth_I"/>
    <property type="match status" value="1"/>
</dbReference>
<evidence type="ECO:0000313" key="9">
    <source>
        <dbReference type="EMBL" id="TMI78081.1"/>
    </source>
</evidence>
<evidence type="ECO:0000256" key="2">
    <source>
        <dbReference type="ARBA" id="ARBA00022598"/>
    </source>
</evidence>
<evidence type="ECO:0000256" key="7">
    <source>
        <dbReference type="ARBA" id="ARBA00022962"/>
    </source>
</evidence>
<dbReference type="HAMAP" id="MF_00421">
    <property type="entry name" value="PurQ"/>
    <property type="match status" value="1"/>
</dbReference>
<dbReference type="EC" id="6.3.5.3" evidence="8"/>
<evidence type="ECO:0000256" key="6">
    <source>
        <dbReference type="ARBA" id="ARBA00022840"/>
    </source>
</evidence>
<evidence type="ECO:0000256" key="5">
    <source>
        <dbReference type="ARBA" id="ARBA00022801"/>
    </source>
</evidence>
<dbReference type="GO" id="GO:0004359">
    <property type="term" value="F:glutaminase activity"/>
    <property type="evidence" value="ECO:0007669"/>
    <property type="project" value="UniProtKB-EC"/>
</dbReference>
<gene>
    <name evidence="8 9" type="primary">purQ</name>
    <name evidence="9" type="ORF">E6H03_12700</name>
</gene>
<keyword evidence="1 8" id="KW-0963">Cytoplasm</keyword>
<feature type="active site" evidence="8">
    <location>
        <position position="205"/>
    </location>
</feature>
<protein>
    <recommendedName>
        <fullName evidence="8">Phosphoribosylformylglycinamidine synthase subunit PurQ</fullName>
        <shortName evidence="8">FGAM synthase</shortName>
        <ecNumber evidence="8">6.3.5.3</ecNumber>
    </recommendedName>
    <alternativeName>
        <fullName evidence="8">Formylglycinamide ribonucleotide amidotransferase subunit I</fullName>
        <shortName evidence="8">FGAR amidotransferase I</shortName>
        <shortName evidence="8">FGAR-AT I</shortName>
    </alternativeName>
    <alternativeName>
        <fullName evidence="8">Glutaminase PurQ</fullName>
        <ecNumber evidence="8">3.5.1.2</ecNumber>
    </alternativeName>
    <alternativeName>
        <fullName evidence="8">Phosphoribosylformylglycinamidine synthase subunit I</fullName>
    </alternativeName>
</protein>
<dbReference type="Pfam" id="PF13507">
    <property type="entry name" value="GATase_5"/>
    <property type="match status" value="1"/>
</dbReference>
<comment type="pathway">
    <text evidence="8">Purine metabolism; IMP biosynthesis via de novo pathway; 5-amino-1-(5-phospho-D-ribosyl)imidazole from N(2)-formyl-N(1)-(5-phospho-D-ribosyl)glycinamide: step 1/2.</text>
</comment>
<evidence type="ECO:0000256" key="1">
    <source>
        <dbReference type="ARBA" id="ARBA00022490"/>
    </source>
</evidence>
<dbReference type="SUPFAM" id="SSF52317">
    <property type="entry name" value="Class I glutamine amidotransferase-like"/>
    <property type="match status" value="1"/>
</dbReference>
<dbReference type="NCBIfam" id="TIGR01737">
    <property type="entry name" value="FGAM_synth_I"/>
    <property type="match status" value="1"/>
</dbReference>
<dbReference type="Gene3D" id="3.40.50.880">
    <property type="match status" value="1"/>
</dbReference>
<dbReference type="InterPro" id="IPR029062">
    <property type="entry name" value="Class_I_gatase-like"/>
</dbReference>
<organism evidence="9 10">
    <name type="scientific">Candidatus Segetimicrobium genomatis</name>
    <dbReference type="NCBI Taxonomy" id="2569760"/>
    <lineage>
        <taxon>Bacteria</taxon>
        <taxon>Bacillati</taxon>
        <taxon>Candidatus Sysuimicrobiota</taxon>
        <taxon>Candidatus Sysuimicrobiia</taxon>
        <taxon>Candidatus Sysuimicrobiales</taxon>
        <taxon>Candidatus Segetimicrobiaceae</taxon>
        <taxon>Candidatus Segetimicrobium</taxon>
    </lineage>
</organism>
<proteinExistence type="inferred from homology"/>
<keyword evidence="2 8" id="KW-0436">Ligase</keyword>
<keyword evidence="7 8" id="KW-0315">Glutamine amidotransferase</keyword>
<evidence type="ECO:0000256" key="8">
    <source>
        <dbReference type="HAMAP-Rule" id="MF_00421"/>
    </source>
</evidence>
<dbReference type="CDD" id="cd01740">
    <property type="entry name" value="GATase1_FGAR_AT"/>
    <property type="match status" value="1"/>
</dbReference>
<dbReference type="EC" id="3.5.1.2" evidence="8"/>
<name>A0A537J3D7_9BACT</name>
<sequence>MDIGIIVFPGSNCDADTYHVVRDVLGHRAQYVWHEELTLDGLDAVILPGGFAHGDYLRAGAIAATSPVVRALRAYAAGGGVTLGICNGFQVLLEAGLLPGAMRPNAGGEFRCEGVHIRVERTDTPFTCALAPGQVLRLPIAHAEGNYYADPPTHRALLAGRQIAFRYCDASGATGPGANPNGSHDAIAGVASRTGAVVGLMPHPERASEGLLGGEDGRRIFDSLDRWVAARPPAAPAARAPLEVR</sequence>
<reference evidence="9 10" key="1">
    <citation type="journal article" date="2019" name="Nat. Microbiol.">
        <title>Mediterranean grassland soil C-N compound turnover is dependent on rainfall and depth, and is mediated by genomically divergent microorganisms.</title>
        <authorList>
            <person name="Diamond S."/>
            <person name="Andeer P.F."/>
            <person name="Li Z."/>
            <person name="Crits-Christoph A."/>
            <person name="Burstein D."/>
            <person name="Anantharaman K."/>
            <person name="Lane K.R."/>
            <person name="Thomas B.C."/>
            <person name="Pan C."/>
            <person name="Northen T.R."/>
            <person name="Banfield J.F."/>
        </authorList>
    </citation>
    <scope>NUCLEOTIDE SEQUENCE [LARGE SCALE GENOMIC DNA]</scope>
    <source>
        <strain evidence="9">NP_6</strain>
    </source>
</reference>
<comment type="catalytic activity">
    <reaction evidence="8">
        <text>L-glutamine + H2O = L-glutamate + NH4(+)</text>
        <dbReference type="Rhea" id="RHEA:15889"/>
        <dbReference type="ChEBI" id="CHEBI:15377"/>
        <dbReference type="ChEBI" id="CHEBI:28938"/>
        <dbReference type="ChEBI" id="CHEBI:29985"/>
        <dbReference type="ChEBI" id="CHEBI:58359"/>
        <dbReference type="EC" id="3.5.1.2"/>
    </reaction>
</comment>
<dbReference type="NCBIfam" id="NF002957">
    <property type="entry name" value="PRK03619.1"/>
    <property type="match status" value="1"/>
</dbReference>
<feature type="active site" evidence="8">
    <location>
        <position position="203"/>
    </location>
</feature>
<comment type="function">
    <text evidence="8">Part of the phosphoribosylformylglycinamidine synthase complex involved in the purines biosynthetic pathway. Catalyzes the ATP-dependent conversion of formylglycinamide ribonucleotide (FGAR) and glutamine to yield formylglycinamidine ribonucleotide (FGAM) and glutamate. The FGAM synthase complex is composed of three subunits. PurQ produces an ammonia molecule by converting glutamine to glutamate. PurL transfers the ammonia molecule to FGAR to form FGAM in an ATP-dependent manner. PurS interacts with PurQ and PurL and is thought to assist in the transfer of the ammonia molecule from PurQ to PurL.</text>
</comment>
<dbReference type="AlphaFoldDB" id="A0A537J3D7"/>
<comment type="subunit">
    <text evidence="8">Part of the FGAM synthase complex composed of 1 PurL, 1 PurQ and 2 PurS subunits.</text>
</comment>
<evidence type="ECO:0000256" key="4">
    <source>
        <dbReference type="ARBA" id="ARBA00022755"/>
    </source>
</evidence>
<dbReference type="GO" id="GO:0005524">
    <property type="term" value="F:ATP binding"/>
    <property type="evidence" value="ECO:0007669"/>
    <property type="project" value="UniProtKB-KW"/>
</dbReference>
<keyword evidence="5 8" id="KW-0378">Hydrolase</keyword>
<dbReference type="SMART" id="SM01211">
    <property type="entry name" value="GATase_5"/>
    <property type="match status" value="1"/>
</dbReference>
<dbReference type="GO" id="GO:0005737">
    <property type="term" value="C:cytoplasm"/>
    <property type="evidence" value="ECO:0007669"/>
    <property type="project" value="UniProtKB-SubCell"/>
</dbReference>
<dbReference type="PROSITE" id="PS51273">
    <property type="entry name" value="GATASE_TYPE_1"/>
    <property type="match status" value="1"/>
</dbReference>
<feature type="active site" description="Nucleophile" evidence="8">
    <location>
        <position position="86"/>
    </location>
</feature>
<dbReference type="GO" id="GO:0006189">
    <property type="term" value="P:'de novo' IMP biosynthetic process"/>
    <property type="evidence" value="ECO:0007669"/>
    <property type="project" value="UniProtKB-UniRule"/>
</dbReference>
<keyword evidence="3 8" id="KW-0547">Nucleotide-binding</keyword>
<evidence type="ECO:0000313" key="10">
    <source>
        <dbReference type="Proteomes" id="UP000318093"/>
    </source>
</evidence>